<evidence type="ECO:0000313" key="3">
    <source>
        <dbReference type="Proteomes" id="UP000266089"/>
    </source>
</evidence>
<name>A0A399E6M5_9DEIN</name>
<reference evidence="2 3" key="1">
    <citation type="submission" date="2018-08" db="EMBL/GenBank/DDBJ databases">
        <title>Meiothermus cateniformans JCM 15151 genome sequencing project.</title>
        <authorList>
            <person name="Da Costa M.S."/>
            <person name="Albuquerque L."/>
            <person name="Raposo P."/>
            <person name="Froufe H.J.C."/>
            <person name="Barroso C.S."/>
            <person name="Egas C."/>
        </authorList>
    </citation>
    <scope>NUCLEOTIDE SEQUENCE [LARGE SCALE GENOMIC DNA]</scope>
    <source>
        <strain evidence="2 3">JCM 15151</strain>
    </source>
</reference>
<keyword evidence="1" id="KW-0472">Membrane</keyword>
<dbReference type="RefSeq" id="WP_027888132.1">
    <property type="nucleotide sequence ID" value="NZ_JBHSXZ010000042.1"/>
</dbReference>
<keyword evidence="1" id="KW-1133">Transmembrane helix</keyword>
<dbReference type="EMBL" id="QWKX01000008">
    <property type="protein sequence ID" value="RIH79153.1"/>
    <property type="molecule type" value="Genomic_DNA"/>
</dbReference>
<comment type="caution">
    <text evidence="2">The sequence shown here is derived from an EMBL/GenBank/DDBJ whole genome shotgun (WGS) entry which is preliminary data.</text>
</comment>
<keyword evidence="1" id="KW-0812">Transmembrane</keyword>
<feature type="transmembrane region" description="Helical" evidence="1">
    <location>
        <begin position="91"/>
        <end position="110"/>
    </location>
</feature>
<gene>
    <name evidence="2" type="ORF">Mcate_00504</name>
</gene>
<dbReference type="AlphaFoldDB" id="A0A399E6M5"/>
<dbReference type="Proteomes" id="UP000266089">
    <property type="component" value="Unassembled WGS sequence"/>
</dbReference>
<evidence type="ECO:0000313" key="2">
    <source>
        <dbReference type="EMBL" id="RIH79153.1"/>
    </source>
</evidence>
<sequence length="153" mass="17163">MQKITLPHRYSASGSRFRAATIETGWLCFRNNTVSVRVNLPLVTRLERSYQMRDWLLAVAFVGLFVGLVSLGLRSLGWLNIPQLLRVSPALLEYGALALAAVAFVSYWLFPIRVLYLYDGNAAPLSVVGSKKAIEDLENTLWGLLEARHQQQS</sequence>
<protein>
    <submittedName>
        <fullName evidence="2">Uncharacterized protein</fullName>
    </submittedName>
</protein>
<proteinExistence type="predicted"/>
<evidence type="ECO:0000256" key="1">
    <source>
        <dbReference type="SAM" id="Phobius"/>
    </source>
</evidence>
<feature type="transmembrane region" description="Helical" evidence="1">
    <location>
        <begin position="55"/>
        <end position="79"/>
    </location>
</feature>
<dbReference type="OrthoDB" id="26183at2"/>
<organism evidence="2 3">
    <name type="scientific">Meiothermus taiwanensis</name>
    <dbReference type="NCBI Taxonomy" id="172827"/>
    <lineage>
        <taxon>Bacteria</taxon>
        <taxon>Thermotogati</taxon>
        <taxon>Deinococcota</taxon>
        <taxon>Deinococci</taxon>
        <taxon>Thermales</taxon>
        <taxon>Thermaceae</taxon>
        <taxon>Meiothermus</taxon>
    </lineage>
</organism>
<accession>A0A399E6M5</accession>